<feature type="domain" description="N-acetyltransferase" evidence="1">
    <location>
        <begin position="14"/>
        <end position="180"/>
    </location>
</feature>
<evidence type="ECO:0000313" key="3">
    <source>
        <dbReference type="Proteomes" id="UP001476807"/>
    </source>
</evidence>
<comment type="caution">
    <text evidence="2">The sequence shown here is derived from an EMBL/GenBank/DDBJ whole genome shotgun (WGS) entry which is preliminary data.</text>
</comment>
<gene>
    <name evidence="2" type="ORF">ABS362_05570</name>
</gene>
<proteinExistence type="predicted"/>
<keyword evidence="2" id="KW-0808">Transferase</keyword>
<dbReference type="InterPro" id="IPR016181">
    <property type="entry name" value="Acyl_CoA_acyltransferase"/>
</dbReference>
<keyword evidence="3" id="KW-1185">Reference proteome</keyword>
<evidence type="ECO:0000259" key="1">
    <source>
        <dbReference type="PROSITE" id="PS51186"/>
    </source>
</evidence>
<evidence type="ECO:0000313" key="2">
    <source>
        <dbReference type="EMBL" id="MER2997005.1"/>
    </source>
</evidence>
<dbReference type="GO" id="GO:0016740">
    <property type="term" value="F:transferase activity"/>
    <property type="evidence" value="ECO:0007669"/>
    <property type="project" value="UniProtKB-KW"/>
</dbReference>
<name>A0ABV1RRL8_9BACT</name>
<organism evidence="2 3">
    <name type="scientific">Pontibacter populi</name>
    <dbReference type="NCBI Taxonomy" id="890055"/>
    <lineage>
        <taxon>Bacteria</taxon>
        <taxon>Pseudomonadati</taxon>
        <taxon>Bacteroidota</taxon>
        <taxon>Cytophagia</taxon>
        <taxon>Cytophagales</taxon>
        <taxon>Hymenobacteraceae</taxon>
        <taxon>Pontibacter</taxon>
    </lineage>
</organism>
<reference evidence="2 3" key="1">
    <citation type="submission" date="2024-06" db="EMBL/GenBank/DDBJ databases">
        <title>Pontibacter populi HYL7-15.</title>
        <authorList>
            <person name="Kim M.K."/>
        </authorList>
    </citation>
    <scope>NUCLEOTIDE SEQUENCE [LARGE SCALE GENOMIC DNA]</scope>
    <source>
        <strain evidence="2 3">HYL7-15</strain>
    </source>
</reference>
<dbReference type="PANTHER" id="PTHR43610">
    <property type="entry name" value="BLL6696 PROTEIN"/>
    <property type="match status" value="1"/>
</dbReference>
<protein>
    <submittedName>
        <fullName evidence="2">GNAT family protein</fullName>
        <ecNumber evidence="2">2.-.-.-</ecNumber>
    </submittedName>
</protein>
<accession>A0ABV1RRL8</accession>
<dbReference type="PROSITE" id="PS51186">
    <property type="entry name" value="GNAT"/>
    <property type="match status" value="1"/>
</dbReference>
<dbReference type="InterPro" id="IPR000182">
    <property type="entry name" value="GNAT_dom"/>
</dbReference>
<dbReference type="EMBL" id="JBEOKT010000004">
    <property type="protein sequence ID" value="MER2997005.1"/>
    <property type="molecule type" value="Genomic_DNA"/>
</dbReference>
<dbReference type="EC" id="2.-.-.-" evidence="2"/>
<sequence length="200" mass="23244">MNFERDLHLENDHALLRPLKPQDLEHLQIIAIDPDIWRYVTISVNSQQDLQRWADTAFSDHEKQQRYTFVIIDKSTGKLAGSTAYGNISIVDQRLEIGWTWLGNEARGTGLNRHCKFLLLQYAFEILHYERVELKTDVLNLRSRQAMRKIGATEEGILRSHTLMQDGRRRDTIYYSILKSEWPNLKATVFADLSSISTQA</sequence>
<dbReference type="Gene3D" id="3.40.630.30">
    <property type="match status" value="1"/>
</dbReference>
<dbReference type="SUPFAM" id="SSF55729">
    <property type="entry name" value="Acyl-CoA N-acyltransferases (Nat)"/>
    <property type="match status" value="1"/>
</dbReference>
<dbReference type="RefSeq" id="WP_350411358.1">
    <property type="nucleotide sequence ID" value="NZ_JBEOKT010000004.1"/>
</dbReference>
<dbReference type="Proteomes" id="UP001476807">
    <property type="component" value="Unassembled WGS sequence"/>
</dbReference>
<dbReference type="Pfam" id="PF13302">
    <property type="entry name" value="Acetyltransf_3"/>
    <property type="match status" value="1"/>
</dbReference>
<dbReference type="PANTHER" id="PTHR43610:SF1">
    <property type="entry name" value="N-ACETYLTRANSFERASE DOMAIN-CONTAINING PROTEIN"/>
    <property type="match status" value="1"/>
</dbReference>